<dbReference type="InterPro" id="IPR052761">
    <property type="entry name" value="Fungal_Detox/Toxin_TFs"/>
</dbReference>
<proteinExistence type="predicted"/>
<dbReference type="Proteomes" id="UP001583177">
    <property type="component" value="Unassembled WGS sequence"/>
</dbReference>
<dbReference type="InterPro" id="IPR007219">
    <property type="entry name" value="XnlR_reg_dom"/>
</dbReference>
<reference evidence="3 4" key="1">
    <citation type="journal article" date="2024" name="IMA Fungus">
        <title>IMA Genome - F19 : A genome assembly and annotation guide to empower mycologists, including annotated draft genome sequences of Ceratocystis pirilliformis, Diaporthe australafricana, Fusarium ophioides, Paecilomyces lecythidis, and Sporothrix stenoceras.</title>
        <authorList>
            <person name="Aylward J."/>
            <person name="Wilson A.M."/>
            <person name="Visagie C.M."/>
            <person name="Spraker J."/>
            <person name="Barnes I."/>
            <person name="Buitendag C."/>
            <person name="Ceriani C."/>
            <person name="Del Mar Angel L."/>
            <person name="du Plessis D."/>
            <person name="Fuchs T."/>
            <person name="Gasser K."/>
            <person name="Kramer D."/>
            <person name="Li W."/>
            <person name="Munsamy K."/>
            <person name="Piso A."/>
            <person name="Price J.L."/>
            <person name="Sonnekus B."/>
            <person name="Thomas C."/>
            <person name="van der Nest A."/>
            <person name="van Dijk A."/>
            <person name="van Heerden A."/>
            <person name="van Vuuren N."/>
            <person name="Yilmaz N."/>
            <person name="Duong T.A."/>
            <person name="van der Merwe N.A."/>
            <person name="Wingfield M.J."/>
            <person name="Wingfield B.D."/>
        </authorList>
    </citation>
    <scope>NUCLEOTIDE SEQUENCE [LARGE SCALE GENOMIC DNA]</scope>
    <source>
        <strain evidence="3 4">CMW 18300</strain>
    </source>
</reference>
<dbReference type="Pfam" id="PF04082">
    <property type="entry name" value="Fungal_trans"/>
    <property type="match status" value="1"/>
</dbReference>
<gene>
    <name evidence="3" type="ORF">Daus18300_008455</name>
</gene>
<evidence type="ECO:0000313" key="3">
    <source>
        <dbReference type="EMBL" id="KAL1862657.1"/>
    </source>
</evidence>
<keyword evidence="4" id="KW-1185">Reference proteome</keyword>
<dbReference type="PANTHER" id="PTHR47425:SF2">
    <property type="entry name" value="FARB-RELATED"/>
    <property type="match status" value="1"/>
</dbReference>
<dbReference type="CDD" id="cd12148">
    <property type="entry name" value="fungal_TF_MHR"/>
    <property type="match status" value="1"/>
</dbReference>
<sequence length="196" mass="22610">MTTACLHAPADVLSACGFGNRSAAQELFFIKARLLHDLAPEDDPLLMLQVSLIMCMVILDHPTDRDYGYWFHNAISLATKLNVRDIVLESTKPREVLRPYRKIWWALYTLDIFHVFLNIRRSRLLEDSPKIDFRMEDDWKDEDVSGGCSSLLAPVTPQQMASPVVFYEMSRICMWWPPAVLGSMADRSSWRMLVRC</sequence>
<evidence type="ECO:0000313" key="4">
    <source>
        <dbReference type="Proteomes" id="UP001583177"/>
    </source>
</evidence>
<feature type="domain" description="Xylanolytic transcriptional activator regulatory" evidence="2">
    <location>
        <begin position="20"/>
        <end position="121"/>
    </location>
</feature>
<comment type="caution">
    <text evidence="3">The sequence shown here is derived from an EMBL/GenBank/DDBJ whole genome shotgun (WGS) entry which is preliminary data.</text>
</comment>
<accession>A0ABR3WI64</accession>
<organism evidence="3 4">
    <name type="scientific">Diaporthe australafricana</name>
    <dbReference type="NCBI Taxonomy" id="127596"/>
    <lineage>
        <taxon>Eukaryota</taxon>
        <taxon>Fungi</taxon>
        <taxon>Dikarya</taxon>
        <taxon>Ascomycota</taxon>
        <taxon>Pezizomycotina</taxon>
        <taxon>Sordariomycetes</taxon>
        <taxon>Sordariomycetidae</taxon>
        <taxon>Diaporthales</taxon>
        <taxon>Diaporthaceae</taxon>
        <taxon>Diaporthe</taxon>
    </lineage>
</organism>
<evidence type="ECO:0000256" key="1">
    <source>
        <dbReference type="ARBA" id="ARBA00023242"/>
    </source>
</evidence>
<keyword evidence="1" id="KW-0539">Nucleus</keyword>
<dbReference type="EMBL" id="JAWRVE010000079">
    <property type="protein sequence ID" value="KAL1862657.1"/>
    <property type="molecule type" value="Genomic_DNA"/>
</dbReference>
<dbReference type="PANTHER" id="PTHR47425">
    <property type="entry name" value="FARB-RELATED"/>
    <property type="match status" value="1"/>
</dbReference>
<protein>
    <recommendedName>
        <fullName evidence="2">Xylanolytic transcriptional activator regulatory domain-containing protein</fullName>
    </recommendedName>
</protein>
<evidence type="ECO:0000259" key="2">
    <source>
        <dbReference type="Pfam" id="PF04082"/>
    </source>
</evidence>
<name>A0ABR3WI64_9PEZI</name>